<dbReference type="HOGENOM" id="CLU_060310_0_0_9"/>
<name>G8M0N8_ACECE</name>
<dbReference type="EMBL" id="CP003065">
    <property type="protein sequence ID" value="AEV69119.1"/>
    <property type="molecule type" value="Genomic_DNA"/>
</dbReference>
<dbReference type="RefSeq" id="WP_014255684.1">
    <property type="nucleotide sequence ID" value="NC_016627.1"/>
</dbReference>
<dbReference type="eggNOG" id="COG0846">
    <property type="taxonomic scope" value="Bacteria"/>
</dbReference>
<sequence length="347" mass="40070" precursor="true">MRAAVILGAGFSKNSGLPIQSEIPELLIENQEDNLFENNISQAIQRFYEDVFGFSKEKLPPSLDDLLTCIDISTNSGHHLGIKYSPLHLRAIRRFIIYKLFKILEDKYCYSEAVFNLVIKLLKAYGKVDFIVLNWDTVLEKYINLVNSGYTVNYCNGGEYIRSINSDNALEEIKIIKIHGSSNWLYCDNCRALFNDSFGDIPLIKRAGFMVTDFEILSDFKQDVEEFTEGEKCLICGDRISSHIATFNFRKSFKENSFPQLWDEAEKALTISDKWIFIGYSLPQADYEFKHLLKISELKLMHRNKRKHEIDVVLLNSTSTAAKYISFFGQRKVKIYNGGINEYIKYI</sequence>
<protein>
    <submittedName>
        <fullName evidence="1">Uncharacterized protein</fullName>
    </submittedName>
</protein>
<organism evidence="1 2">
    <name type="scientific">Acetivibrio clariflavus (strain DSM 19732 / NBRC 101661 / EBR45)</name>
    <name type="common">Clostridium clariflavum</name>
    <dbReference type="NCBI Taxonomy" id="720554"/>
    <lineage>
        <taxon>Bacteria</taxon>
        <taxon>Bacillati</taxon>
        <taxon>Bacillota</taxon>
        <taxon>Clostridia</taxon>
        <taxon>Eubacteriales</taxon>
        <taxon>Oscillospiraceae</taxon>
        <taxon>Acetivibrio</taxon>
    </lineage>
</organism>
<proteinExistence type="predicted"/>
<dbReference type="STRING" id="720554.Clocl_2549"/>
<dbReference type="AlphaFoldDB" id="G8M0N8"/>
<reference evidence="1 2" key="2">
    <citation type="journal article" date="2012" name="Stand. Genomic Sci.">
        <title>Complete Genome Sequence of Clostridium clariflavum DSM 19732.</title>
        <authorList>
            <person name="Izquierdo J.A."/>
            <person name="Goodwin L."/>
            <person name="Davenport K.W."/>
            <person name="Teshima H."/>
            <person name="Bruce D."/>
            <person name="Detter C."/>
            <person name="Tapia R."/>
            <person name="Han S."/>
            <person name="Land M."/>
            <person name="Hauser L."/>
            <person name="Jeffries C.D."/>
            <person name="Han J."/>
            <person name="Pitluck S."/>
            <person name="Nolan M."/>
            <person name="Chen A."/>
            <person name="Huntemann M."/>
            <person name="Mavromatis K."/>
            <person name="Mikhailova N."/>
            <person name="Liolios K."/>
            <person name="Woyke T."/>
            <person name="Lynd L.R."/>
        </authorList>
    </citation>
    <scope>NUCLEOTIDE SEQUENCE [LARGE SCALE GENOMIC DNA]</scope>
    <source>
        <strain evidence="2">DSM 19732 / NBRC 101661 / EBR45</strain>
    </source>
</reference>
<dbReference type="SUPFAM" id="SSF52467">
    <property type="entry name" value="DHS-like NAD/FAD-binding domain"/>
    <property type="match status" value="1"/>
</dbReference>
<reference evidence="2" key="1">
    <citation type="submission" date="2011-12" db="EMBL/GenBank/DDBJ databases">
        <title>Complete sequence of Clostridium clariflavum DSM 19732.</title>
        <authorList>
            <consortium name="US DOE Joint Genome Institute"/>
            <person name="Lucas S."/>
            <person name="Han J."/>
            <person name="Lapidus A."/>
            <person name="Cheng J.-F."/>
            <person name="Goodwin L."/>
            <person name="Pitluck S."/>
            <person name="Peters L."/>
            <person name="Teshima H."/>
            <person name="Detter J.C."/>
            <person name="Han C."/>
            <person name="Tapia R."/>
            <person name="Land M."/>
            <person name="Hauser L."/>
            <person name="Kyrpides N."/>
            <person name="Ivanova N."/>
            <person name="Pagani I."/>
            <person name="Kitzmiller T."/>
            <person name="Lynd L."/>
            <person name="Izquierdo J."/>
            <person name="Woyke T."/>
        </authorList>
    </citation>
    <scope>NUCLEOTIDE SEQUENCE [LARGE SCALE GENOMIC DNA]</scope>
    <source>
        <strain evidence="2">DSM 19732 / NBRC 101661 / EBR45</strain>
    </source>
</reference>
<dbReference type="InterPro" id="IPR029035">
    <property type="entry name" value="DHS-like_NAD/FAD-binding_dom"/>
</dbReference>
<keyword evidence="2" id="KW-1185">Reference proteome</keyword>
<dbReference type="OrthoDB" id="7054911at2"/>
<gene>
    <name evidence="1" type="ordered locus">Clocl_2549</name>
</gene>
<dbReference type="Proteomes" id="UP000005435">
    <property type="component" value="Chromosome"/>
</dbReference>
<evidence type="ECO:0000313" key="2">
    <source>
        <dbReference type="Proteomes" id="UP000005435"/>
    </source>
</evidence>
<dbReference type="KEGG" id="ccl:Clocl_2549"/>
<evidence type="ECO:0000313" key="1">
    <source>
        <dbReference type="EMBL" id="AEV69119.1"/>
    </source>
</evidence>
<accession>G8M0N8</accession>